<keyword evidence="1" id="KW-0472">Membrane</keyword>
<evidence type="ECO:0000313" key="4">
    <source>
        <dbReference type="Proteomes" id="UP000269097"/>
    </source>
</evidence>
<dbReference type="InterPro" id="IPR036582">
    <property type="entry name" value="Mao_N_sf"/>
</dbReference>
<dbReference type="KEGG" id="coh:EAV92_15480"/>
<organism evidence="3 4">
    <name type="scientific">Cohnella candidum</name>
    <dbReference type="NCBI Taxonomy" id="2674991"/>
    <lineage>
        <taxon>Bacteria</taxon>
        <taxon>Bacillati</taxon>
        <taxon>Bacillota</taxon>
        <taxon>Bacilli</taxon>
        <taxon>Bacillales</taxon>
        <taxon>Paenibacillaceae</taxon>
        <taxon>Cohnella</taxon>
    </lineage>
</organism>
<dbReference type="PANTHER" id="PTHR30383:SF5">
    <property type="entry name" value="SGNH HYDROLASE-TYPE ESTERASE DOMAIN-CONTAINING PROTEIN"/>
    <property type="match status" value="1"/>
</dbReference>
<dbReference type="AlphaFoldDB" id="A0A3G3K1D5"/>
<reference evidence="3 4" key="1">
    <citation type="submission" date="2018-10" db="EMBL/GenBank/DDBJ databases">
        <title>Genome Sequence of Cohnella sp.</title>
        <authorList>
            <person name="Srinivasan S."/>
            <person name="Kim M.K."/>
        </authorList>
    </citation>
    <scope>NUCLEOTIDE SEQUENCE [LARGE SCALE GENOMIC DNA]</scope>
    <source>
        <strain evidence="3 4">18JY8-7</strain>
    </source>
</reference>
<keyword evidence="1" id="KW-0812">Transmembrane</keyword>
<dbReference type="GO" id="GO:0004622">
    <property type="term" value="F:phosphatidylcholine lysophospholipase activity"/>
    <property type="evidence" value="ECO:0007669"/>
    <property type="project" value="TreeGrafter"/>
</dbReference>
<proteinExistence type="predicted"/>
<name>A0A3G3K1D5_9BACL</name>
<keyword evidence="1" id="KW-1133">Transmembrane helix</keyword>
<gene>
    <name evidence="3" type="ORF">EAV92_15480</name>
</gene>
<dbReference type="InterPro" id="IPR012854">
    <property type="entry name" value="Cu_amine_oxidase-like_N"/>
</dbReference>
<evidence type="ECO:0000313" key="3">
    <source>
        <dbReference type="EMBL" id="AYQ73857.1"/>
    </source>
</evidence>
<dbReference type="Pfam" id="PF07833">
    <property type="entry name" value="Cu_amine_oxidN1"/>
    <property type="match status" value="1"/>
</dbReference>
<dbReference type="SUPFAM" id="SSF55383">
    <property type="entry name" value="Copper amine oxidase, domain N"/>
    <property type="match status" value="1"/>
</dbReference>
<feature type="transmembrane region" description="Helical" evidence="1">
    <location>
        <begin position="27"/>
        <end position="50"/>
    </location>
</feature>
<protein>
    <recommendedName>
        <fullName evidence="2">Copper amine oxidase-like N-terminal domain-containing protein</fullName>
    </recommendedName>
</protein>
<dbReference type="Pfam" id="PF00657">
    <property type="entry name" value="Lipase_GDSL"/>
    <property type="match status" value="1"/>
</dbReference>
<dbReference type="PANTHER" id="PTHR30383">
    <property type="entry name" value="THIOESTERASE 1/PROTEASE 1/LYSOPHOSPHOLIPASE L1"/>
    <property type="match status" value="1"/>
</dbReference>
<dbReference type="Proteomes" id="UP000269097">
    <property type="component" value="Chromosome"/>
</dbReference>
<dbReference type="InterPro" id="IPR036514">
    <property type="entry name" value="SGNH_hydro_sf"/>
</dbReference>
<dbReference type="Gene3D" id="3.40.50.1110">
    <property type="entry name" value="SGNH hydrolase"/>
    <property type="match status" value="1"/>
</dbReference>
<accession>A0A3G3K1D5</accession>
<dbReference type="SUPFAM" id="SSF52266">
    <property type="entry name" value="SGNH hydrolase"/>
    <property type="match status" value="1"/>
</dbReference>
<dbReference type="InterPro" id="IPR051532">
    <property type="entry name" value="Ester_Hydrolysis_Enzymes"/>
</dbReference>
<evidence type="ECO:0000259" key="2">
    <source>
        <dbReference type="Pfam" id="PF07833"/>
    </source>
</evidence>
<sequence>MKPISNAWESGLFGGIRGRKKRLKTKLLHSVCAMLIAAVMAAAGTAYGAAAPAAYRIVTLGDSLAVGYEPGMTEKSVPYGYSERFREQALFHGRASAANYGILGLRTEGLIRLLQGAEEGKTLKAADIQDFSMYADDRITAMADGVGAKTAALKKSLESANVVVITIGGNDFGDFVKQLQPMSNTDAEAALANDFITRLNKYTEEAENALRLTASLAPHARILLADQYLPLPKFFAPDLYDMLYDKAVVPLSGKVNELAAKLQGEGIDVLPVSIYGLFKGKEGSLTHMAISLDGSTPPDIHPTQAGYETIAQAFAKAMWGEYRKPAARATGVPFSVVVSGREWKTAIKPVLKNAVAYASAADLAKALGAELKWDAKKKTAVFKTKTRTVTLVADGKTQTMTVGAAKTKLAAPAFQQKVGKDNKPFVPLTAVAASLQYEAVYSSQLQTYFLNP</sequence>
<keyword evidence="4" id="KW-1185">Reference proteome</keyword>
<feature type="domain" description="Copper amine oxidase-like N-terminal" evidence="2">
    <location>
        <begin position="338"/>
        <end position="448"/>
    </location>
</feature>
<dbReference type="Gene3D" id="3.30.457.10">
    <property type="entry name" value="Copper amine oxidase-like, N-terminal domain"/>
    <property type="match status" value="1"/>
</dbReference>
<evidence type="ECO:0000256" key="1">
    <source>
        <dbReference type="SAM" id="Phobius"/>
    </source>
</evidence>
<dbReference type="InterPro" id="IPR001087">
    <property type="entry name" value="GDSL"/>
</dbReference>
<dbReference type="EMBL" id="CP033433">
    <property type="protein sequence ID" value="AYQ73857.1"/>
    <property type="molecule type" value="Genomic_DNA"/>
</dbReference>